<evidence type="ECO:0000256" key="5">
    <source>
        <dbReference type="ARBA" id="ARBA00048391"/>
    </source>
</evidence>
<dbReference type="EC" id="2.1.1.297" evidence="1"/>
<feature type="domain" description="Release factor glutamine methyltransferase N-terminal" evidence="7">
    <location>
        <begin position="26"/>
        <end position="71"/>
    </location>
</feature>
<dbReference type="Pfam" id="PF05175">
    <property type="entry name" value="MTS"/>
    <property type="match status" value="1"/>
</dbReference>
<evidence type="ECO:0000259" key="7">
    <source>
        <dbReference type="Pfam" id="PF17827"/>
    </source>
</evidence>
<dbReference type="NCBIfam" id="TIGR03534">
    <property type="entry name" value="RF_mod_PrmC"/>
    <property type="match status" value="1"/>
</dbReference>
<dbReference type="Pfam" id="PF17827">
    <property type="entry name" value="PrmC_N"/>
    <property type="match status" value="1"/>
</dbReference>
<dbReference type="SUPFAM" id="SSF53335">
    <property type="entry name" value="S-adenosyl-L-methionine-dependent methyltransferases"/>
    <property type="match status" value="1"/>
</dbReference>
<keyword evidence="4" id="KW-0949">S-adenosyl-L-methionine</keyword>
<dbReference type="OrthoDB" id="9800643at2"/>
<dbReference type="NCBIfam" id="TIGR00536">
    <property type="entry name" value="hemK_fam"/>
    <property type="match status" value="1"/>
</dbReference>
<dbReference type="CDD" id="cd02440">
    <property type="entry name" value="AdoMet_MTases"/>
    <property type="match status" value="1"/>
</dbReference>
<name>A0A345Z2T8_9MOLU</name>
<dbReference type="GO" id="GO:0032259">
    <property type="term" value="P:methylation"/>
    <property type="evidence" value="ECO:0007669"/>
    <property type="project" value="UniProtKB-KW"/>
</dbReference>
<dbReference type="PANTHER" id="PTHR18895">
    <property type="entry name" value="HEMK METHYLTRANSFERASE"/>
    <property type="match status" value="1"/>
</dbReference>
<dbReference type="EMBL" id="CP031376">
    <property type="protein sequence ID" value="AXK50917.1"/>
    <property type="molecule type" value="Genomic_DNA"/>
</dbReference>
<evidence type="ECO:0000313" key="8">
    <source>
        <dbReference type="EMBL" id="AXK50917.1"/>
    </source>
</evidence>
<dbReference type="PROSITE" id="PS00092">
    <property type="entry name" value="N6_MTASE"/>
    <property type="match status" value="1"/>
</dbReference>
<dbReference type="Gene3D" id="1.10.8.10">
    <property type="entry name" value="DNA helicase RuvA subunit, C-terminal domain"/>
    <property type="match status" value="1"/>
</dbReference>
<dbReference type="InterPro" id="IPR004556">
    <property type="entry name" value="HemK-like"/>
</dbReference>
<dbReference type="GO" id="GO:0003676">
    <property type="term" value="F:nucleic acid binding"/>
    <property type="evidence" value="ECO:0007669"/>
    <property type="project" value="InterPro"/>
</dbReference>
<keyword evidence="3 8" id="KW-0808">Transferase</keyword>
<dbReference type="InterPro" id="IPR050320">
    <property type="entry name" value="N5-glutamine_MTase"/>
</dbReference>
<dbReference type="RefSeq" id="WP_115557838.1">
    <property type="nucleotide sequence ID" value="NZ_CP031376.1"/>
</dbReference>
<proteinExistence type="predicted"/>
<dbReference type="KEGG" id="salx:SALLE_v1c02410"/>
<keyword evidence="9" id="KW-1185">Reference proteome</keyword>
<feature type="domain" description="Methyltransferase small" evidence="6">
    <location>
        <begin position="116"/>
        <end position="197"/>
    </location>
</feature>
<protein>
    <recommendedName>
        <fullName evidence="1">peptide chain release factor N(5)-glutamine methyltransferase</fullName>
        <ecNumber evidence="1">2.1.1.297</ecNumber>
    </recommendedName>
</protein>
<evidence type="ECO:0000313" key="9">
    <source>
        <dbReference type="Proteomes" id="UP000254792"/>
    </source>
</evidence>
<evidence type="ECO:0000256" key="3">
    <source>
        <dbReference type="ARBA" id="ARBA00022679"/>
    </source>
</evidence>
<accession>A0A345Z2T8</accession>
<dbReference type="InterPro" id="IPR029063">
    <property type="entry name" value="SAM-dependent_MTases_sf"/>
</dbReference>
<keyword evidence="2 8" id="KW-0489">Methyltransferase</keyword>
<comment type="catalytic activity">
    <reaction evidence="5">
        <text>L-glutaminyl-[peptide chain release factor] + S-adenosyl-L-methionine = N(5)-methyl-L-glutaminyl-[peptide chain release factor] + S-adenosyl-L-homocysteine + H(+)</text>
        <dbReference type="Rhea" id="RHEA:42896"/>
        <dbReference type="Rhea" id="RHEA-COMP:10271"/>
        <dbReference type="Rhea" id="RHEA-COMP:10272"/>
        <dbReference type="ChEBI" id="CHEBI:15378"/>
        <dbReference type="ChEBI" id="CHEBI:30011"/>
        <dbReference type="ChEBI" id="CHEBI:57856"/>
        <dbReference type="ChEBI" id="CHEBI:59789"/>
        <dbReference type="ChEBI" id="CHEBI:61891"/>
        <dbReference type="EC" id="2.1.1.297"/>
    </reaction>
</comment>
<dbReference type="PANTHER" id="PTHR18895:SF74">
    <property type="entry name" value="MTRF1L RELEASE FACTOR GLUTAMINE METHYLTRANSFERASE"/>
    <property type="match status" value="1"/>
</dbReference>
<organism evidence="8 9">
    <name type="scientific">Spiroplasma alleghenense</name>
    <dbReference type="NCBI Taxonomy" id="216931"/>
    <lineage>
        <taxon>Bacteria</taxon>
        <taxon>Bacillati</taxon>
        <taxon>Mycoplasmatota</taxon>
        <taxon>Mollicutes</taxon>
        <taxon>Entomoplasmatales</taxon>
        <taxon>Spiroplasmataceae</taxon>
        <taxon>Spiroplasma</taxon>
    </lineage>
</organism>
<evidence type="ECO:0000259" key="6">
    <source>
        <dbReference type="Pfam" id="PF05175"/>
    </source>
</evidence>
<evidence type="ECO:0000256" key="2">
    <source>
        <dbReference type="ARBA" id="ARBA00022603"/>
    </source>
</evidence>
<dbReference type="Gene3D" id="3.40.50.150">
    <property type="entry name" value="Vaccinia Virus protein VP39"/>
    <property type="match status" value="1"/>
</dbReference>
<dbReference type="InterPro" id="IPR002052">
    <property type="entry name" value="DNA_methylase_N6_adenine_CS"/>
</dbReference>
<dbReference type="InterPro" id="IPR040758">
    <property type="entry name" value="PrmC_N"/>
</dbReference>
<dbReference type="GO" id="GO:0102559">
    <property type="term" value="F:peptide chain release factor N(5)-glutamine methyltransferase activity"/>
    <property type="evidence" value="ECO:0007669"/>
    <property type="project" value="UniProtKB-EC"/>
</dbReference>
<evidence type="ECO:0000256" key="1">
    <source>
        <dbReference type="ARBA" id="ARBA00012771"/>
    </source>
</evidence>
<gene>
    <name evidence="8" type="primary">prmC</name>
    <name evidence="8" type="ORF">SALLE_v1c02410</name>
</gene>
<dbReference type="InterPro" id="IPR019874">
    <property type="entry name" value="RF_methyltr_PrmC"/>
</dbReference>
<sequence length="282" mass="33294">MLISEFAKNKDIDFKNKDEIKAFNQIASRILNFQAKDLITKWDYELSKKEVTNFSKYWHRFLQGMPLAYITNTSYFYNSDIYVDKRVLIPRLETELLVEEAINFSKIHFSKEIPILADICSGSGAIGVSFLTEIENAFVFASDISKKALKVAKKNYERFDKESYSINHGDFLKPLIKSQIKANIIIINPPYISRNDVNISESTIKFEPHLALFCEDEGMFFYNQFFKLWKQVVNLEKPFMIALEFGFNQKEKIETLAKKHLKDFKWEIKKDYFKNWRYLIIS</sequence>
<dbReference type="InterPro" id="IPR007848">
    <property type="entry name" value="Small_mtfrase_dom"/>
</dbReference>
<reference evidence="8 9" key="1">
    <citation type="submission" date="2018-07" db="EMBL/GenBank/DDBJ databases">
        <title>Complete genome sequence of Spiroplasma alleghenense PLHS-1 (ATCC 51752).</title>
        <authorList>
            <person name="Chou L."/>
            <person name="Lee T.-Y."/>
            <person name="Tsai Y.-M."/>
            <person name="Kuo C.-H."/>
        </authorList>
    </citation>
    <scope>NUCLEOTIDE SEQUENCE [LARGE SCALE GENOMIC DNA]</scope>
    <source>
        <strain evidence="8 9">PLHS-1</strain>
    </source>
</reference>
<dbReference type="AlphaFoldDB" id="A0A345Z2T8"/>
<dbReference type="Proteomes" id="UP000254792">
    <property type="component" value="Chromosome"/>
</dbReference>
<evidence type="ECO:0000256" key="4">
    <source>
        <dbReference type="ARBA" id="ARBA00022691"/>
    </source>
</evidence>